<dbReference type="InterPro" id="IPR051801">
    <property type="entry name" value="GH28_Enzymes"/>
</dbReference>
<dbReference type="GO" id="GO:0004650">
    <property type="term" value="F:polygalacturonase activity"/>
    <property type="evidence" value="ECO:0007669"/>
    <property type="project" value="InterPro"/>
</dbReference>
<dbReference type="PANTHER" id="PTHR31339:SF3">
    <property type="entry name" value="PECTIN LYASE-LIKE SUPERFAMILY PROTEIN"/>
    <property type="match status" value="1"/>
</dbReference>
<protein>
    <recommendedName>
        <fullName evidence="7">Polygalacturonase</fullName>
    </recommendedName>
</protein>
<dbReference type="SUPFAM" id="SSF51126">
    <property type="entry name" value="Pectin lyase-like"/>
    <property type="match status" value="1"/>
</dbReference>
<dbReference type="Pfam" id="PF00295">
    <property type="entry name" value="Glyco_hydro_28"/>
    <property type="match status" value="1"/>
</dbReference>
<proteinExistence type="inferred from homology"/>
<evidence type="ECO:0000313" key="6">
    <source>
        <dbReference type="Proteomes" id="UP001157418"/>
    </source>
</evidence>
<dbReference type="PANTHER" id="PTHR31339">
    <property type="entry name" value="PECTIN LYASE-RELATED"/>
    <property type="match status" value="1"/>
</dbReference>
<evidence type="ECO:0000256" key="3">
    <source>
        <dbReference type="ARBA" id="ARBA00023295"/>
    </source>
</evidence>
<reference evidence="5 6" key="1">
    <citation type="submission" date="2022-01" db="EMBL/GenBank/DDBJ databases">
        <authorList>
            <person name="Xiong W."/>
            <person name="Schranz E."/>
        </authorList>
    </citation>
    <scope>NUCLEOTIDE SEQUENCE [LARGE SCALE GENOMIC DNA]</scope>
</reference>
<sequence length="99" mass="11322">MSFIHGDGLHDVIITGENGTIYGQGDVWWNMWRQRTLQFTRPNLVEFKDSRSFIISIVIFKNSPFWNIHPVYCINVVIRNVTILAPSDSPNTDGIDPGM</sequence>
<keyword evidence="6" id="KW-1185">Reference proteome</keyword>
<dbReference type="Proteomes" id="UP001157418">
    <property type="component" value="Unassembled WGS sequence"/>
</dbReference>
<evidence type="ECO:0000313" key="5">
    <source>
        <dbReference type="EMBL" id="CAH1415405.1"/>
    </source>
</evidence>
<comment type="caution">
    <text evidence="5">The sequence shown here is derived from an EMBL/GenBank/DDBJ whole genome shotgun (WGS) entry which is preliminary data.</text>
</comment>
<keyword evidence="2 4" id="KW-0378">Hydrolase</keyword>
<comment type="similarity">
    <text evidence="1 4">Belongs to the glycosyl hydrolase 28 family.</text>
</comment>
<dbReference type="Gene3D" id="2.160.20.10">
    <property type="entry name" value="Single-stranded right-handed beta-helix, Pectin lyase-like"/>
    <property type="match status" value="1"/>
</dbReference>
<gene>
    <name evidence="5" type="ORF">LVIROSA_LOCUS3256</name>
</gene>
<evidence type="ECO:0000256" key="2">
    <source>
        <dbReference type="ARBA" id="ARBA00022801"/>
    </source>
</evidence>
<dbReference type="EMBL" id="CAKMRJ010000001">
    <property type="protein sequence ID" value="CAH1415405.1"/>
    <property type="molecule type" value="Genomic_DNA"/>
</dbReference>
<keyword evidence="3 4" id="KW-0326">Glycosidase</keyword>
<dbReference type="InterPro" id="IPR011050">
    <property type="entry name" value="Pectin_lyase_fold/virulence"/>
</dbReference>
<accession>A0AAU9LLS1</accession>
<evidence type="ECO:0008006" key="7">
    <source>
        <dbReference type="Google" id="ProtNLM"/>
    </source>
</evidence>
<organism evidence="5 6">
    <name type="scientific">Lactuca virosa</name>
    <dbReference type="NCBI Taxonomy" id="75947"/>
    <lineage>
        <taxon>Eukaryota</taxon>
        <taxon>Viridiplantae</taxon>
        <taxon>Streptophyta</taxon>
        <taxon>Embryophyta</taxon>
        <taxon>Tracheophyta</taxon>
        <taxon>Spermatophyta</taxon>
        <taxon>Magnoliopsida</taxon>
        <taxon>eudicotyledons</taxon>
        <taxon>Gunneridae</taxon>
        <taxon>Pentapetalae</taxon>
        <taxon>asterids</taxon>
        <taxon>campanulids</taxon>
        <taxon>Asterales</taxon>
        <taxon>Asteraceae</taxon>
        <taxon>Cichorioideae</taxon>
        <taxon>Cichorieae</taxon>
        <taxon>Lactucinae</taxon>
        <taxon>Lactuca</taxon>
    </lineage>
</organism>
<evidence type="ECO:0000256" key="1">
    <source>
        <dbReference type="ARBA" id="ARBA00008834"/>
    </source>
</evidence>
<evidence type="ECO:0000256" key="4">
    <source>
        <dbReference type="RuleBase" id="RU361169"/>
    </source>
</evidence>
<dbReference type="AlphaFoldDB" id="A0AAU9LLS1"/>
<dbReference type="GO" id="GO:0005975">
    <property type="term" value="P:carbohydrate metabolic process"/>
    <property type="evidence" value="ECO:0007669"/>
    <property type="project" value="InterPro"/>
</dbReference>
<name>A0AAU9LLS1_9ASTR</name>
<dbReference type="InterPro" id="IPR012334">
    <property type="entry name" value="Pectin_lyas_fold"/>
</dbReference>
<dbReference type="InterPro" id="IPR000743">
    <property type="entry name" value="Glyco_hydro_28"/>
</dbReference>